<dbReference type="InterPro" id="IPR002645">
    <property type="entry name" value="STAS_dom"/>
</dbReference>
<gene>
    <name evidence="4" type="ORF">ENR64_22480</name>
</gene>
<comment type="caution">
    <text evidence="4">The sequence shown here is derived from an EMBL/GenBank/DDBJ whole genome shotgun (WGS) entry which is preliminary data.</text>
</comment>
<evidence type="ECO:0000256" key="1">
    <source>
        <dbReference type="ARBA" id="ARBA00009013"/>
    </source>
</evidence>
<evidence type="ECO:0000259" key="3">
    <source>
        <dbReference type="PROSITE" id="PS50801"/>
    </source>
</evidence>
<dbReference type="InterPro" id="IPR003658">
    <property type="entry name" value="Anti-sigma_ant"/>
</dbReference>
<dbReference type="InterPro" id="IPR036513">
    <property type="entry name" value="STAS_dom_sf"/>
</dbReference>
<dbReference type="Pfam" id="PF01740">
    <property type="entry name" value="STAS"/>
    <property type="match status" value="1"/>
</dbReference>
<dbReference type="AlphaFoldDB" id="A0A7C3PT05"/>
<dbReference type="PROSITE" id="PS50801">
    <property type="entry name" value="STAS"/>
    <property type="match status" value="1"/>
</dbReference>
<comment type="similarity">
    <text evidence="1 2">Belongs to the anti-sigma-factor antagonist family.</text>
</comment>
<dbReference type="EMBL" id="DSRU01000322">
    <property type="protein sequence ID" value="HFN00462.1"/>
    <property type="molecule type" value="Genomic_DNA"/>
</dbReference>
<name>A0A7C3PT05_9CYAN</name>
<evidence type="ECO:0000313" key="4">
    <source>
        <dbReference type="EMBL" id="HFN00462.1"/>
    </source>
</evidence>
<feature type="domain" description="STAS" evidence="3">
    <location>
        <begin position="1"/>
        <end position="105"/>
    </location>
</feature>
<dbReference type="PANTHER" id="PTHR33495:SF2">
    <property type="entry name" value="ANTI-SIGMA FACTOR ANTAGONIST TM_1081-RELATED"/>
    <property type="match status" value="1"/>
</dbReference>
<dbReference type="NCBIfam" id="TIGR00377">
    <property type="entry name" value="ant_ant_sig"/>
    <property type="match status" value="1"/>
</dbReference>
<dbReference type="GO" id="GO:0043856">
    <property type="term" value="F:anti-sigma factor antagonist activity"/>
    <property type="evidence" value="ECO:0007669"/>
    <property type="project" value="InterPro"/>
</dbReference>
<sequence length="105" mass="11531">MEISTRQAYDVLVVDMKGRLDSRSSGYTYDELVKITNGDHKQVLVNLSELEFITSAGLRSLLVAAKLLQNARGSLKLCNANETVKQVLETSNSQYGNLAAIGRNI</sequence>
<dbReference type="Gene3D" id="3.30.750.24">
    <property type="entry name" value="STAS domain"/>
    <property type="match status" value="1"/>
</dbReference>
<dbReference type="CDD" id="cd07043">
    <property type="entry name" value="STAS_anti-anti-sigma_factors"/>
    <property type="match status" value="1"/>
</dbReference>
<reference evidence="4" key="1">
    <citation type="journal article" date="2020" name="mSystems">
        <title>Genome- and Community-Level Interaction Insights into Carbon Utilization and Element Cycling Functions of Hydrothermarchaeota in Hydrothermal Sediment.</title>
        <authorList>
            <person name="Zhou Z."/>
            <person name="Liu Y."/>
            <person name="Xu W."/>
            <person name="Pan J."/>
            <person name="Luo Z.H."/>
            <person name="Li M."/>
        </authorList>
    </citation>
    <scope>NUCLEOTIDE SEQUENCE [LARGE SCALE GENOMIC DNA]</scope>
    <source>
        <strain evidence="4">SpSt-418</strain>
    </source>
</reference>
<proteinExistence type="inferred from homology"/>
<protein>
    <recommendedName>
        <fullName evidence="2">Anti-sigma factor antagonist</fullName>
    </recommendedName>
</protein>
<evidence type="ECO:0000256" key="2">
    <source>
        <dbReference type="RuleBase" id="RU003749"/>
    </source>
</evidence>
<organism evidence="4">
    <name type="scientific">Oscillatoriales cyanobacterium SpSt-418</name>
    <dbReference type="NCBI Taxonomy" id="2282169"/>
    <lineage>
        <taxon>Bacteria</taxon>
        <taxon>Bacillati</taxon>
        <taxon>Cyanobacteriota</taxon>
        <taxon>Cyanophyceae</taxon>
        <taxon>Oscillatoriophycideae</taxon>
        <taxon>Oscillatoriales</taxon>
    </lineage>
</organism>
<dbReference type="SUPFAM" id="SSF52091">
    <property type="entry name" value="SpoIIaa-like"/>
    <property type="match status" value="1"/>
</dbReference>
<dbReference type="PANTHER" id="PTHR33495">
    <property type="entry name" value="ANTI-SIGMA FACTOR ANTAGONIST TM_1081-RELATED-RELATED"/>
    <property type="match status" value="1"/>
</dbReference>
<accession>A0A7C3PT05</accession>